<feature type="domain" description="SPFH" evidence="1">
    <location>
        <begin position="39"/>
        <end position="238"/>
    </location>
</feature>
<evidence type="ECO:0000259" key="1">
    <source>
        <dbReference type="Pfam" id="PF13421"/>
    </source>
</evidence>
<protein>
    <submittedName>
        <fullName evidence="3">DUF4339 domain-containing protein</fullName>
    </submittedName>
</protein>
<dbReference type="InterPro" id="IPR033880">
    <property type="entry name" value="SPFH_YdjI"/>
</dbReference>
<dbReference type="InterPro" id="IPR025640">
    <property type="entry name" value="GYF_2"/>
</dbReference>
<comment type="caution">
    <text evidence="3">The sequence shown here is derived from an EMBL/GenBank/DDBJ whole genome shotgun (WGS) entry which is preliminary data.</text>
</comment>
<proteinExistence type="predicted"/>
<gene>
    <name evidence="3" type="ORF">E6C50_03840</name>
</gene>
<accession>A0A4S4A4D2</accession>
<evidence type="ECO:0000313" key="3">
    <source>
        <dbReference type="EMBL" id="THF53344.1"/>
    </source>
</evidence>
<dbReference type="CDD" id="cd03408">
    <property type="entry name" value="SPFH_like_u1"/>
    <property type="match status" value="1"/>
</dbReference>
<dbReference type="RefSeq" id="WP_136401867.1">
    <property type="nucleotide sequence ID" value="NZ_SSNZ01000001.1"/>
</dbReference>
<dbReference type="EMBL" id="SSNZ01000001">
    <property type="protein sequence ID" value="THF53344.1"/>
    <property type="molecule type" value="Genomic_DNA"/>
</dbReference>
<name>A0A4S4A4D2_9FLAO</name>
<keyword evidence="4" id="KW-1185">Reference proteome</keyword>
<evidence type="ECO:0000259" key="2">
    <source>
        <dbReference type="Pfam" id="PF14237"/>
    </source>
</evidence>
<sequence>MALFGNKKEGGLMDVIRCDEQEYLVWKWRPSGPVNSTNKENAIRYGSSLRVKNGELAVFFYKQNDGTIQDFIHGPHDQTIQSANFPILTNIVGAAFNGSSPFQAEIYYINLSGNIQIKFGIPYFDLYDPRFTDLGVPCAVRGTLTFNVTDYKNFIKLNRLINFDLEDFKNQVKDFFQRKAKSVIINASQDNNLPVMQIERKIDEISDHIQSKLKSDLEEHFGVNLKRLDIGTIELDKTHAHYLQLKKITADQQTKLAEAKTDIEIENLLETTRIQRKDMELGVEGKNFAVHQLNQQTDVLKTAAQNLGTMSNIDLDGGEGGLNASGLMVGMGIGSAMGSQIGNQMGQMMGNMSSMPPLPPVTMYHVALNGQQSGSFNLEQLKQFIQSGQFTQNHHIWKEGMAGWELSGNVPEIAMLFSSVPPPPPTI</sequence>
<dbReference type="PANTHER" id="PTHR37826">
    <property type="entry name" value="FLOTILLIN BAND_7_5 DOMAIN PROTEIN"/>
    <property type="match status" value="1"/>
</dbReference>
<dbReference type="Pfam" id="PF13421">
    <property type="entry name" value="Band_7_1"/>
    <property type="match status" value="1"/>
</dbReference>
<evidence type="ECO:0000313" key="4">
    <source>
        <dbReference type="Proteomes" id="UP000307507"/>
    </source>
</evidence>
<dbReference type="AlphaFoldDB" id="A0A4S4A4D2"/>
<organism evidence="3 4">
    <name type="scientific">Flavobacterium supellecticarium</name>
    <dbReference type="NCBI Taxonomy" id="2565924"/>
    <lineage>
        <taxon>Bacteria</taxon>
        <taxon>Pseudomonadati</taxon>
        <taxon>Bacteroidota</taxon>
        <taxon>Flavobacteriia</taxon>
        <taxon>Flavobacteriales</taxon>
        <taxon>Flavobacteriaceae</taxon>
        <taxon>Flavobacterium</taxon>
    </lineage>
</organism>
<dbReference type="Pfam" id="PF14237">
    <property type="entry name" value="GYF_2"/>
    <property type="match status" value="1"/>
</dbReference>
<reference evidence="3 4" key="1">
    <citation type="submission" date="2019-04" db="EMBL/GenBank/DDBJ databases">
        <title>Flavobacterium sp. nov. isolated from construction timber.</title>
        <authorList>
            <person name="Lin S.-Y."/>
            <person name="Chang C.-T."/>
            <person name="Young C.-C."/>
        </authorList>
    </citation>
    <scope>NUCLEOTIDE SEQUENCE [LARGE SCALE GENOMIC DNA]</scope>
    <source>
        <strain evidence="3 4">CC-CTC003</strain>
    </source>
</reference>
<dbReference type="Proteomes" id="UP000307507">
    <property type="component" value="Unassembled WGS sequence"/>
</dbReference>
<dbReference type="OrthoDB" id="9764015at2"/>
<dbReference type="PANTHER" id="PTHR37826:SF2">
    <property type="entry name" value="ZINC-RIBBON DOMAIN-CONTAINING PROTEIN"/>
    <property type="match status" value="1"/>
</dbReference>
<feature type="domain" description="GYF" evidence="2">
    <location>
        <begin position="364"/>
        <end position="412"/>
    </location>
</feature>